<dbReference type="KEGG" id="dzi:111307317"/>
<dbReference type="AlphaFoldDB" id="A0A6P6A810"/>
<protein>
    <submittedName>
        <fullName evidence="3">RNA polymerase II C-terminal domain phosphatase-like 2</fullName>
    </submittedName>
</protein>
<organism evidence="2 3">
    <name type="scientific">Durio zibethinus</name>
    <name type="common">Durian</name>
    <dbReference type="NCBI Taxonomy" id="66656"/>
    <lineage>
        <taxon>Eukaryota</taxon>
        <taxon>Viridiplantae</taxon>
        <taxon>Streptophyta</taxon>
        <taxon>Embryophyta</taxon>
        <taxon>Tracheophyta</taxon>
        <taxon>Spermatophyta</taxon>
        <taxon>Magnoliopsida</taxon>
        <taxon>eudicotyledons</taxon>
        <taxon>Gunneridae</taxon>
        <taxon>Pentapetalae</taxon>
        <taxon>rosids</taxon>
        <taxon>malvids</taxon>
        <taxon>Malvales</taxon>
        <taxon>Malvaceae</taxon>
        <taxon>Helicteroideae</taxon>
        <taxon>Durio</taxon>
    </lineage>
</organism>
<gene>
    <name evidence="3" type="primary">LOC111307317</name>
</gene>
<reference evidence="3" key="1">
    <citation type="submission" date="2025-08" db="UniProtKB">
        <authorList>
            <consortium name="RefSeq"/>
        </authorList>
    </citation>
    <scope>IDENTIFICATION</scope>
    <source>
        <tissue evidence="3">Fruit stalk</tissue>
    </source>
</reference>
<evidence type="ECO:0000313" key="2">
    <source>
        <dbReference type="Proteomes" id="UP000515121"/>
    </source>
</evidence>
<dbReference type="RefSeq" id="XP_022761064.1">
    <property type="nucleotide sequence ID" value="XM_022905329.1"/>
</dbReference>
<dbReference type="Proteomes" id="UP000515121">
    <property type="component" value="Unplaced"/>
</dbReference>
<dbReference type="GeneID" id="111307317"/>
<feature type="region of interest" description="Disordered" evidence="1">
    <location>
        <begin position="61"/>
        <end position="88"/>
    </location>
</feature>
<keyword evidence="2" id="KW-1185">Reference proteome</keyword>
<evidence type="ECO:0000256" key="1">
    <source>
        <dbReference type="SAM" id="MobiDB-lite"/>
    </source>
</evidence>
<name>A0A6P6A810_DURZI</name>
<accession>A0A6P6A810</accession>
<proteinExistence type="predicted"/>
<sequence>MPFCSNPLRSKKCCMQFQREFDENVLPKLHEDFYEDEVANLPLTPDVSSYLMSEDSGFAPNGNSGVSISEGMNGIEVEQTTNQSIRFG</sequence>
<evidence type="ECO:0000313" key="3">
    <source>
        <dbReference type="RefSeq" id="XP_022761064.1"/>
    </source>
</evidence>
<feature type="compositionally biased region" description="Polar residues" evidence="1">
    <location>
        <begin position="78"/>
        <end position="88"/>
    </location>
</feature>